<protein>
    <recommendedName>
        <fullName evidence="1">Phage head morphogenesis domain-containing protein</fullName>
    </recommendedName>
</protein>
<name>A0A940S2C6_9RHOB</name>
<dbReference type="Pfam" id="PF04233">
    <property type="entry name" value="Phage_Mu_F"/>
    <property type="match status" value="1"/>
</dbReference>
<dbReference type="SUPFAM" id="SSF55486">
    <property type="entry name" value="Metalloproteases ('zincins'), catalytic domain"/>
    <property type="match status" value="1"/>
</dbReference>
<comment type="caution">
    <text evidence="2">The sequence shown here is derived from an EMBL/GenBank/DDBJ whole genome shotgun (WGS) entry which is preliminary data.</text>
</comment>
<feature type="domain" description="Phage head morphogenesis" evidence="1">
    <location>
        <begin position="60"/>
        <end position="176"/>
    </location>
</feature>
<dbReference type="InterPro" id="IPR006528">
    <property type="entry name" value="Phage_head_morphogenesis_dom"/>
</dbReference>
<dbReference type="EMBL" id="JAGISH010000009">
    <property type="protein sequence ID" value="MBP0483951.1"/>
    <property type="molecule type" value="Genomic_DNA"/>
</dbReference>
<keyword evidence="3" id="KW-1185">Reference proteome</keyword>
<sequence>MAELSGVFHQPFGAQVAAWRERLGTLLPTSRWTDVWHGEHDHAFMVAGALKADLLGDLAAAVGKAIEDGTSIEEFRRDFRATVARRGWHGWTGEGTKAGEAWRTRVIYTTNLRSTYAAGRFAQLVDGGFPFWVYRHSGAAEPREQHLAWDGLILPSDHPFWFTHFPPNGWGCGCYVVGARSIKDAMRKGGNPMVLLGDDWNTRDPKTGEPEGIDKGWGYAPGRTVVEQVRAAVAAKVATLPQPLASDLASSIENPPPPRPPELREAKNLKDTARLVVEAGIAEKEVAWPGKVQLDAVNQVIRTLWDLKHRFEMVPLQAVGSATLIARATAGLRSTSKAHAWYAPRVRAMGWDRSGLEFGDWWEKGGWAKLPLDRRLAARDRKLDEYRRLQAKGIERLPEGAAKQAAQRAHDAGLWQFTVDYPGDEAPRGVAVHETGHQLHFSHWTEINDAIHGWNQQGWHLAVSKYGSSNAMEFVAESFVLYNLGPEHHWRIKPELLAVFKAKDRWNV</sequence>
<accession>A0A940S2C6</accession>
<dbReference type="AlphaFoldDB" id="A0A940S2C6"/>
<dbReference type="Proteomes" id="UP000675940">
    <property type="component" value="Unassembled WGS sequence"/>
</dbReference>
<evidence type="ECO:0000259" key="1">
    <source>
        <dbReference type="Pfam" id="PF04233"/>
    </source>
</evidence>
<dbReference type="RefSeq" id="WP_209361902.1">
    <property type="nucleotide sequence ID" value="NZ_JAGISH010000009.1"/>
</dbReference>
<gene>
    <name evidence="2" type="ORF">J5474_15830</name>
</gene>
<evidence type="ECO:0000313" key="2">
    <source>
        <dbReference type="EMBL" id="MBP0483951.1"/>
    </source>
</evidence>
<organism evidence="2 3">
    <name type="scientific">Sagittula salina</name>
    <dbReference type="NCBI Taxonomy" id="2820268"/>
    <lineage>
        <taxon>Bacteria</taxon>
        <taxon>Pseudomonadati</taxon>
        <taxon>Pseudomonadota</taxon>
        <taxon>Alphaproteobacteria</taxon>
        <taxon>Rhodobacterales</taxon>
        <taxon>Roseobacteraceae</taxon>
        <taxon>Sagittula</taxon>
    </lineage>
</organism>
<proteinExistence type="predicted"/>
<reference evidence="2" key="1">
    <citation type="submission" date="2021-03" db="EMBL/GenBank/DDBJ databases">
        <title>Sagittula salina sp. nov. strain M10.9X isolated from the marine waste.</title>
        <authorList>
            <person name="Satari L."/>
            <person name="Molina-Menor E."/>
            <person name="Vidal-Verdu A."/>
            <person name="Pascual J."/>
            <person name="Pereto J."/>
            <person name="Porcar M."/>
        </authorList>
    </citation>
    <scope>NUCLEOTIDE SEQUENCE</scope>
    <source>
        <strain evidence="2">M10.9X</strain>
    </source>
</reference>
<evidence type="ECO:0000313" key="3">
    <source>
        <dbReference type="Proteomes" id="UP000675940"/>
    </source>
</evidence>